<dbReference type="Pfam" id="PF00581">
    <property type="entry name" value="Rhodanese"/>
    <property type="match status" value="1"/>
</dbReference>
<proteinExistence type="predicted"/>
<name>A0A6M4H8T1_9PROT</name>
<evidence type="ECO:0000256" key="1">
    <source>
        <dbReference type="SAM" id="MobiDB-lite"/>
    </source>
</evidence>
<sequence length="155" mass="16850">MSAREGGAEVLAAILERAGERARSKGLGYAGELTPSEAWRLHTAGAARIVDVRTKPEFELVGRVPDTPLIEWRRYGDTQPNPNFLRELAGVVAPDEPVLFLCRSGVRSHHAAELATHAGYPSAFNISEGFEGELDDTSRRGASGWRAAGLPWEQN</sequence>
<dbReference type="GO" id="GO:0004792">
    <property type="term" value="F:thiosulfate-cyanide sulfurtransferase activity"/>
    <property type="evidence" value="ECO:0007669"/>
    <property type="project" value="TreeGrafter"/>
</dbReference>
<gene>
    <name evidence="3" type="ORF">DSM104440_02427</name>
</gene>
<dbReference type="EMBL" id="CP053073">
    <property type="protein sequence ID" value="QJR15605.1"/>
    <property type="molecule type" value="Genomic_DNA"/>
</dbReference>
<dbReference type="SUPFAM" id="SSF52821">
    <property type="entry name" value="Rhodanese/Cell cycle control phosphatase"/>
    <property type="match status" value="1"/>
</dbReference>
<dbReference type="PANTHER" id="PTHR44086">
    <property type="entry name" value="THIOSULFATE SULFURTRANSFERASE RDL2, MITOCHONDRIAL-RELATED"/>
    <property type="match status" value="1"/>
</dbReference>
<dbReference type="SMART" id="SM00450">
    <property type="entry name" value="RHOD"/>
    <property type="match status" value="1"/>
</dbReference>
<dbReference type="Proteomes" id="UP000503096">
    <property type="component" value="Chromosome"/>
</dbReference>
<dbReference type="AlphaFoldDB" id="A0A6M4H8T1"/>
<feature type="domain" description="Rhodanese" evidence="2">
    <location>
        <begin position="43"/>
        <end position="154"/>
    </location>
</feature>
<dbReference type="Gene3D" id="3.40.250.10">
    <property type="entry name" value="Rhodanese-like domain"/>
    <property type="match status" value="1"/>
</dbReference>
<dbReference type="PROSITE" id="PS50206">
    <property type="entry name" value="RHODANESE_3"/>
    <property type="match status" value="1"/>
</dbReference>
<evidence type="ECO:0000259" key="2">
    <source>
        <dbReference type="PROSITE" id="PS50206"/>
    </source>
</evidence>
<dbReference type="InParanoid" id="A0A6M4H8T1"/>
<dbReference type="PANTHER" id="PTHR44086:SF10">
    <property type="entry name" value="THIOSULFATE SULFURTRANSFERASE_RHODANESE-LIKE DOMAIN-CONTAINING PROTEIN 3"/>
    <property type="match status" value="1"/>
</dbReference>
<accession>A0A6M4H8T1</accession>
<dbReference type="RefSeq" id="WP_246211985.1">
    <property type="nucleotide sequence ID" value="NZ_CP053073.1"/>
</dbReference>
<organism evidence="3 4">
    <name type="scientific">Usitatibacter palustris</name>
    <dbReference type="NCBI Taxonomy" id="2732487"/>
    <lineage>
        <taxon>Bacteria</taxon>
        <taxon>Pseudomonadati</taxon>
        <taxon>Pseudomonadota</taxon>
        <taxon>Betaproteobacteria</taxon>
        <taxon>Nitrosomonadales</taxon>
        <taxon>Usitatibacteraceae</taxon>
        <taxon>Usitatibacter</taxon>
    </lineage>
</organism>
<evidence type="ECO:0000313" key="3">
    <source>
        <dbReference type="EMBL" id="QJR15605.1"/>
    </source>
</evidence>
<evidence type="ECO:0000313" key="4">
    <source>
        <dbReference type="Proteomes" id="UP000503096"/>
    </source>
</evidence>
<reference evidence="3 4" key="1">
    <citation type="submission" date="2020-04" db="EMBL/GenBank/DDBJ databases">
        <title>Usitatibacter rugosus gen. nov., sp. nov. and Usitatibacter palustris sp. nov., novel members of Usitatibacteraceae fam. nov. within the order Nitrosomonadales isolated from soil.</title>
        <authorList>
            <person name="Huber K.J."/>
            <person name="Neumann-Schaal M."/>
            <person name="Geppert A."/>
            <person name="Luckner M."/>
            <person name="Wanner G."/>
            <person name="Overmann J."/>
        </authorList>
    </citation>
    <scope>NUCLEOTIDE SEQUENCE [LARGE SCALE GENOMIC DNA]</scope>
    <source>
        <strain evidence="3 4">Swamp67</strain>
    </source>
</reference>
<protein>
    <recommendedName>
        <fullName evidence="2">Rhodanese domain-containing protein</fullName>
    </recommendedName>
</protein>
<dbReference type="InterPro" id="IPR036873">
    <property type="entry name" value="Rhodanese-like_dom_sf"/>
</dbReference>
<keyword evidence="4" id="KW-1185">Reference proteome</keyword>
<feature type="region of interest" description="Disordered" evidence="1">
    <location>
        <begin position="135"/>
        <end position="155"/>
    </location>
</feature>
<dbReference type="InterPro" id="IPR001763">
    <property type="entry name" value="Rhodanese-like_dom"/>
</dbReference>
<dbReference type="KEGG" id="upl:DSM104440_02427"/>